<protein>
    <submittedName>
        <fullName evidence="2">Uncharacterized protein</fullName>
    </submittedName>
</protein>
<sequence length="51" mass="6245">MQTEKHKRIKANFSPELRSKIQKLYARNNWYNFLAIGYDWFIVLDILFVPQ</sequence>
<keyword evidence="1" id="KW-0812">Transmembrane</keyword>
<keyword evidence="1" id="KW-0472">Membrane</keyword>
<evidence type="ECO:0000313" key="3">
    <source>
        <dbReference type="Proteomes" id="UP000501421"/>
    </source>
</evidence>
<dbReference type="Proteomes" id="UP000501421">
    <property type="component" value="Chromosome"/>
</dbReference>
<reference evidence="3" key="1">
    <citation type="journal article" date="2020" name="Microbiol. Resour. Announc.">
        <title>Complete Genome Sequence of Geobacillus sp. Strain E55-1, Isolated from Mine Geyser in Japan.</title>
        <authorList>
            <person name="Miyazaki K."/>
            <person name="Hase E."/>
            <person name="Tokito N."/>
        </authorList>
    </citation>
    <scope>NUCLEOTIDE SEQUENCE [LARGE SCALE GENOMIC DNA]</scope>
    <source>
        <strain evidence="3">E55-1</strain>
    </source>
</reference>
<keyword evidence="1" id="KW-1133">Transmembrane helix</keyword>
<keyword evidence="3" id="KW-1185">Reference proteome</keyword>
<evidence type="ECO:0000313" key="2">
    <source>
        <dbReference type="EMBL" id="BBW97920.1"/>
    </source>
</evidence>
<organism evidence="2 3">
    <name type="scientific">Geobacillus subterraneus</name>
    <dbReference type="NCBI Taxonomy" id="129338"/>
    <lineage>
        <taxon>Bacteria</taxon>
        <taxon>Bacillati</taxon>
        <taxon>Bacillota</taxon>
        <taxon>Bacilli</taxon>
        <taxon>Bacillales</taxon>
        <taxon>Anoxybacillaceae</taxon>
        <taxon>Geobacillus</taxon>
    </lineage>
</organism>
<dbReference type="AlphaFoldDB" id="A0A679FPH6"/>
<dbReference type="EMBL" id="AP022557">
    <property type="protein sequence ID" value="BBW97920.1"/>
    <property type="molecule type" value="Genomic_DNA"/>
</dbReference>
<evidence type="ECO:0000256" key="1">
    <source>
        <dbReference type="SAM" id="Phobius"/>
    </source>
</evidence>
<gene>
    <name evidence="2" type="ORF">GsuE55_27530</name>
</gene>
<name>A0A679FPH6_9BACL</name>
<feature type="transmembrane region" description="Helical" evidence="1">
    <location>
        <begin position="30"/>
        <end position="49"/>
    </location>
</feature>
<accession>A0A679FPH6</accession>
<proteinExistence type="predicted"/>